<gene>
    <name evidence="2" type="ORF">AVEN_252343_1</name>
</gene>
<evidence type="ECO:0000256" key="1">
    <source>
        <dbReference type="SAM" id="Phobius"/>
    </source>
</evidence>
<comment type="caution">
    <text evidence="2">The sequence shown here is derived from an EMBL/GenBank/DDBJ whole genome shotgun (WGS) entry which is preliminary data.</text>
</comment>
<sequence>MEKNVSTTLMTMWRNNMPYYVLLPFYVAYLIEFVHKYFFSEGLLPYFSNCPRTIQQVDRFRNTFVCTDIFHVRINVIGHTFPKNADNIETDDFIHCDRKETIEDIPDDYSMQRPSTDRSNLNKQSFPVYKRNYIKPRRKKKI</sequence>
<dbReference type="Proteomes" id="UP000499080">
    <property type="component" value="Unassembled WGS sequence"/>
</dbReference>
<keyword evidence="1" id="KW-1133">Transmembrane helix</keyword>
<keyword evidence="1" id="KW-0812">Transmembrane</keyword>
<feature type="transmembrane region" description="Helical" evidence="1">
    <location>
        <begin position="20"/>
        <end position="39"/>
    </location>
</feature>
<name>A0A4Y2ASQ0_ARAVE</name>
<keyword evidence="3" id="KW-1185">Reference proteome</keyword>
<organism evidence="2 3">
    <name type="scientific">Araneus ventricosus</name>
    <name type="common">Orbweaver spider</name>
    <name type="synonym">Epeira ventricosa</name>
    <dbReference type="NCBI Taxonomy" id="182803"/>
    <lineage>
        <taxon>Eukaryota</taxon>
        <taxon>Metazoa</taxon>
        <taxon>Ecdysozoa</taxon>
        <taxon>Arthropoda</taxon>
        <taxon>Chelicerata</taxon>
        <taxon>Arachnida</taxon>
        <taxon>Araneae</taxon>
        <taxon>Araneomorphae</taxon>
        <taxon>Entelegynae</taxon>
        <taxon>Araneoidea</taxon>
        <taxon>Araneidae</taxon>
        <taxon>Araneus</taxon>
    </lineage>
</organism>
<accession>A0A4Y2ASQ0</accession>
<reference evidence="2 3" key="1">
    <citation type="journal article" date="2019" name="Sci. Rep.">
        <title>Orb-weaving spider Araneus ventricosus genome elucidates the spidroin gene catalogue.</title>
        <authorList>
            <person name="Kono N."/>
            <person name="Nakamura H."/>
            <person name="Ohtoshi R."/>
            <person name="Moran D.A.P."/>
            <person name="Shinohara A."/>
            <person name="Yoshida Y."/>
            <person name="Fujiwara M."/>
            <person name="Mori M."/>
            <person name="Tomita M."/>
            <person name="Arakawa K."/>
        </authorList>
    </citation>
    <scope>NUCLEOTIDE SEQUENCE [LARGE SCALE GENOMIC DNA]</scope>
</reference>
<proteinExistence type="predicted"/>
<dbReference type="EMBL" id="BGPR01000028">
    <property type="protein sequence ID" value="GBL82146.1"/>
    <property type="molecule type" value="Genomic_DNA"/>
</dbReference>
<protein>
    <submittedName>
        <fullName evidence="2">Uncharacterized protein</fullName>
    </submittedName>
</protein>
<keyword evidence="1" id="KW-0472">Membrane</keyword>
<evidence type="ECO:0000313" key="3">
    <source>
        <dbReference type="Proteomes" id="UP000499080"/>
    </source>
</evidence>
<evidence type="ECO:0000313" key="2">
    <source>
        <dbReference type="EMBL" id="GBL82146.1"/>
    </source>
</evidence>
<dbReference type="AlphaFoldDB" id="A0A4Y2ASQ0"/>